<proteinExistence type="inferred from homology"/>
<reference evidence="3" key="1">
    <citation type="submission" date="2020-10" db="EMBL/GenBank/DDBJ databases">
        <authorList>
            <person name="Castelo-Branco R."/>
            <person name="Eusebio N."/>
            <person name="Adriana R."/>
            <person name="Vieira A."/>
            <person name="Brugerolle De Fraissinette N."/>
            <person name="Rezende De Castro R."/>
            <person name="Schneider M.P."/>
            <person name="Vasconcelos V."/>
            <person name="Leao P.N."/>
        </authorList>
    </citation>
    <scope>NUCLEOTIDE SEQUENCE</scope>
    <source>
        <strain evidence="3">LEGE 11479</strain>
    </source>
</reference>
<dbReference type="InterPro" id="IPR014729">
    <property type="entry name" value="Rossmann-like_a/b/a_fold"/>
</dbReference>
<keyword evidence="4" id="KW-1185">Reference proteome</keyword>
<protein>
    <submittedName>
        <fullName evidence="3">Universal stress protein</fullName>
    </submittedName>
</protein>
<comment type="similarity">
    <text evidence="1">Belongs to the universal stress protein A family.</text>
</comment>
<dbReference type="Pfam" id="PF00582">
    <property type="entry name" value="Usp"/>
    <property type="match status" value="1"/>
</dbReference>
<dbReference type="InterPro" id="IPR006016">
    <property type="entry name" value="UspA"/>
</dbReference>
<dbReference type="PANTHER" id="PTHR46268">
    <property type="entry name" value="STRESS RESPONSE PROTEIN NHAX"/>
    <property type="match status" value="1"/>
</dbReference>
<feature type="domain" description="UspA" evidence="2">
    <location>
        <begin position="1"/>
        <end position="136"/>
    </location>
</feature>
<evidence type="ECO:0000313" key="4">
    <source>
        <dbReference type="Proteomes" id="UP000615026"/>
    </source>
</evidence>
<dbReference type="InterPro" id="IPR006015">
    <property type="entry name" value="Universal_stress_UspA"/>
</dbReference>
<dbReference type="EMBL" id="JADEXP010000173">
    <property type="protein sequence ID" value="MBE9068484.1"/>
    <property type="molecule type" value="Genomic_DNA"/>
</dbReference>
<organism evidence="3 4">
    <name type="scientific">Leptolyngbya cf. ectocarpi LEGE 11479</name>
    <dbReference type="NCBI Taxonomy" id="1828722"/>
    <lineage>
        <taxon>Bacteria</taxon>
        <taxon>Bacillati</taxon>
        <taxon>Cyanobacteriota</taxon>
        <taxon>Cyanophyceae</taxon>
        <taxon>Leptolyngbyales</taxon>
        <taxon>Leptolyngbyaceae</taxon>
        <taxon>Leptolyngbya group</taxon>
        <taxon>Leptolyngbya</taxon>
    </lineage>
</organism>
<sequence length="136" mass="14355">MFKTVLFPIDASPEAQQAAFKAAELVKYHQSHLILLSVVETPNSAGGSAHPEQTSPEAVAQLLAQAKTVFTNQGIDTEAVEREGNPAFVICDVADEFSADLIVMGCRGIGLTSEGQSESVSSRVINLSPCPVMVVP</sequence>
<dbReference type="Proteomes" id="UP000615026">
    <property type="component" value="Unassembled WGS sequence"/>
</dbReference>
<evidence type="ECO:0000313" key="3">
    <source>
        <dbReference type="EMBL" id="MBE9068484.1"/>
    </source>
</evidence>
<accession>A0A929FAV5</accession>
<gene>
    <name evidence="3" type="ORF">IQ260_17685</name>
</gene>
<dbReference type="RefSeq" id="WP_193994430.1">
    <property type="nucleotide sequence ID" value="NZ_JADEXP010000173.1"/>
</dbReference>
<dbReference type="AlphaFoldDB" id="A0A929FAV5"/>
<evidence type="ECO:0000259" key="2">
    <source>
        <dbReference type="Pfam" id="PF00582"/>
    </source>
</evidence>
<dbReference type="SUPFAM" id="SSF52402">
    <property type="entry name" value="Adenine nucleotide alpha hydrolases-like"/>
    <property type="match status" value="1"/>
</dbReference>
<name>A0A929FAV5_LEPEC</name>
<dbReference type="Gene3D" id="3.40.50.620">
    <property type="entry name" value="HUPs"/>
    <property type="match status" value="1"/>
</dbReference>
<comment type="caution">
    <text evidence="3">The sequence shown here is derived from an EMBL/GenBank/DDBJ whole genome shotgun (WGS) entry which is preliminary data.</text>
</comment>
<dbReference type="PANTHER" id="PTHR46268:SF6">
    <property type="entry name" value="UNIVERSAL STRESS PROTEIN UP12"/>
    <property type="match status" value="1"/>
</dbReference>
<dbReference type="CDD" id="cd00293">
    <property type="entry name" value="USP-like"/>
    <property type="match status" value="1"/>
</dbReference>
<dbReference type="PRINTS" id="PR01438">
    <property type="entry name" value="UNVRSLSTRESS"/>
</dbReference>
<evidence type="ECO:0000256" key="1">
    <source>
        <dbReference type="ARBA" id="ARBA00008791"/>
    </source>
</evidence>